<gene>
    <name evidence="1" type="ORF">FAVT5_0379</name>
</gene>
<accession>A0ACA8Z559</accession>
<reference evidence="1" key="1">
    <citation type="submission" date="2020-04" db="EMBL/GenBank/DDBJ databases">
        <authorList>
            <person name="Hogendoorn C."/>
        </authorList>
    </citation>
    <scope>NUCLEOTIDE SEQUENCE</scope>
    <source>
        <strain evidence="1">FAVT5</strain>
    </source>
</reference>
<organism evidence="1 2">
    <name type="scientific">Kyrpidia spormannii</name>
    <dbReference type="NCBI Taxonomy" id="2055160"/>
    <lineage>
        <taxon>Bacteria</taxon>
        <taxon>Bacillati</taxon>
        <taxon>Bacillota</taxon>
        <taxon>Bacilli</taxon>
        <taxon>Bacillales</taxon>
        <taxon>Alicyclobacillaceae</taxon>
        <taxon>Kyrpidia</taxon>
    </lineage>
</organism>
<keyword evidence="2" id="KW-1185">Reference proteome</keyword>
<name>A0ACA8Z559_9BACL</name>
<evidence type="ECO:0000313" key="2">
    <source>
        <dbReference type="Proteomes" id="UP000501793"/>
    </source>
</evidence>
<evidence type="ECO:0000313" key="1">
    <source>
        <dbReference type="EMBL" id="CAB3389549.1"/>
    </source>
</evidence>
<sequence>MSKTRYVYRQTITDPYTGTQKEIKSETPWELALKIQTQPRQRYGSWHGSVAERCSFVDRPGSRIS</sequence>
<protein>
    <submittedName>
        <fullName evidence="1">Uncharacterized protein</fullName>
    </submittedName>
</protein>
<proteinExistence type="predicted"/>
<dbReference type="EMBL" id="LR792684">
    <property type="protein sequence ID" value="CAB3389549.1"/>
    <property type="molecule type" value="Genomic_DNA"/>
</dbReference>
<dbReference type="Proteomes" id="UP000501793">
    <property type="component" value="Chromosome"/>
</dbReference>